<dbReference type="EMBL" id="HG001884">
    <property type="protein sequence ID" value="CDF37928.1"/>
    <property type="molecule type" value="Genomic_DNA"/>
</dbReference>
<dbReference type="Proteomes" id="UP000012073">
    <property type="component" value="Unassembled WGS sequence"/>
</dbReference>
<sequence length="565" mass="60711">MFDTANIPPLPSATDLHRLGSTTPSDSRPSLSIPALLQPFLDLATPPFIRHFLSTSTPLHVPHLSRPLPPTSFACHITITRAPAPFTSLTPHRTHAQYLFVPLSSHGSITLGVGVLHSIGTALPSDRNTFSLPFDMRFVHDAETRTLVALLDAPKSDNILLHLSRTAANLPTYTATASFPREKLQALLHPDAPPPTARAVSAALVAFSHTSQRRTCPLCPSPSCHCNVPEPPAPPLPAKNDLRLVRHSFARDAGTHLGVTSKLVFRNGLPAAKLALGAYSAFSHSYAPQNVAHFVGWSLQRYATETTQDPLHSLLALAPPEGAESQPPSATVSEVHCTDDTLTSQQHACAIDPLLQGVDASTLVDVGAASAQRAVAGVAPLALQLQGIDTSTLVDVRAANPGMAVAGSMPVAPQPILPAPSSLSVETSLQSVETSTADRREVRSVGTCAEATAGVAQSCVTSSSSEPSRGEAVAERKGDGETAEEDVRNVMRKMRAEERKIRNRESAQRSNLRKKYRRQEIRAELGVLMAKMESLRGREMRLRGENLRLRKMIKEEDAETVGRTR</sequence>
<dbReference type="CDD" id="cd14686">
    <property type="entry name" value="bZIP"/>
    <property type="match status" value="1"/>
</dbReference>
<dbReference type="Gramene" id="CDF37928">
    <property type="protein sequence ID" value="CDF37928"/>
    <property type="gene ID" value="CHC_T00006080001"/>
</dbReference>
<evidence type="ECO:0000256" key="1">
    <source>
        <dbReference type="SAM" id="MobiDB-lite"/>
    </source>
</evidence>
<dbReference type="RefSeq" id="XP_005717799.1">
    <property type="nucleotide sequence ID" value="XM_005717742.1"/>
</dbReference>
<feature type="region of interest" description="Disordered" evidence="1">
    <location>
        <begin position="459"/>
        <end position="484"/>
    </location>
</feature>
<organism evidence="3 4">
    <name type="scientific">Chondrus crispus</name>
    <name type="common">Carrageen Irish moss</name>
    <name type="synonym">Polymorpha crispa</name>
    <dbReference type="NCBI Taxonomy" id="2769"/>
    <lineage>
        <taxon>Eukaryota</taxon>
        <taxon>Rhodophyta</taxon>
        <taxon>Florideophyceae</taxon>
        <taxon>Rhodymeniophycidae</taxon>
        <taxon>Gigartinales</taxon>
        <taxon>Gigartinaceae</taxon>
        <taxon>Chondrus</taxon>
    </lineage>
</organism>
<dbReference type="AlphaFoldDB" id="R7QJL1"/>
<evidence type="ECO:0000259" key="2">
    <source>
        <dbReference type="PROSITE" id="PS50217"/>
    </source>
</evidence>
<dbReference type="GO" id="GO:0003700">
    <property type="term" value="F:DNA-binding transcription factor activity"/>
    <property type="evidence" value="ECO:0007669"/>
    <property type="project" value="InterPro"/>
</dbReference>
<feature type="compositionally biased region" description="Basic and acidic residues" evidence="1">
    <location>
        <begin position="468"/>
        <end position="484"/>
    </location>
</feature>
<dbReference type="GeneID" id="17325516"/>
<accession>R7QJL1</accession>
<dbReference type="PROSITE" id="PS50217">
    <property type="entry name" value="BZIP"/>
    <property type="match status" value="1"/>
</dbReference>
<dbReference type="InterPro" id="IPR004827">
    <property type="entry name" value="bZIP"/>
</dbReference>
<dbReference type="InterPro" id="IPR046347">
    <property type="entry name" value="bZIP_sf"/>
</dbReference>
<reference evidence="4" key="1">
    <citation type="journal article" date="2013" name="Proc. Natl. Acad. Sci. U.S.A.">
        <title>Genome structure and metabolic features in the red seaweed Chondrus crispus shed light on evolution of the Archaeplastida.</title>
        <authorList>
            <person name="Collen J."/>
            <person name="Porcel B."/>
            <person name="Carre W."/>
            <person name="Ball S.G."/>
            <person name="Chaparro C."/>
            <person name="Tonon T."/>
            <person name="Barbeyron T."/>
            <person name="Michel G."/>
            <person name="Noel B."/>
            <person name="Valentin K."/>
            <person name="Elias M."/>
            <person name="Artiguenave F."/>
            <person name="Arun A."/>
            <person name="Aury J.M."/>
            <person name="Barbosa-Neto J.F."/>
            <person name="Bothwell J.H."/>
            <person name="Bouget F.Y."/>
            <person name="Brillet L."/>
            <person name="Cabello-Hurtado F."/>
            <person name="Capella-Gutierrez S."/>
            <person name="Charrier B."/>
            <person name="Cladiere L."/>
            <person name="Cock J.M."/>
            <person name="Coelho S.M."/>
            <person name="Colleoni C."/>
            <person name="Czjzek M."/>
            <person name="Da Silva C."/>
            <person name="Delage L."/>
            <person name="Denoeud F."/>
            <person name="Deschamps P."/>
            <person name="Dittami S.M."/>
            <person name="Gabaldon T."/>
            <person name="Gachon C.M."/>
            <person name="Groisillier A."/>
            <person name="Herve C."/>
            <person name="Jabbari K."/>
            <person name="Katinka M."/>
            <person name="Kloareg B."/>
            <person name="Kowalczyk N."/>
            <person name="Labadie K."/>
            <person name="Leblanc C."/>
            <person name="Lopez P.J."/>
            <person name="McLachlan D.H."/>
            <person name="Meslet-Cladiere L."/>
            <person name="Moustafa A."/>
            <person name="Nehr Z."/>
            <person name="Nyvall Collen P."/>
            <person name="Panaud O."/>
            <person name="Partensky F."/>
            <person name="Poulain J."/>
            <person name="Rensing S.A."/>
            <person name="Rousvoal S."/>
            <person name="Samson G."/>
            <person name="Symeonidi A."/>
            <person name="Weissenbach J."/>
            <person name="Zambounis A."/>
            <person name="Wincker P."/>
            <person name="Boyen C."/>
        </authorList>
    </citation>
    <scope>NUCLEOTIDE SEQUENCE [LARGE SCALE GENOMIC DNA]</scope>
    <source>
        <strain evidence="4">cv. Stackhouse</strain>
    </source>
</reference>
<dbReference type="SUPFAM" id="SSF57959">
    <property type="entry name" value="Leucine zipper domain"/>
    <property type="match status" value="1"/>
</dbReference>
<dbReference type="KEGG" id="ccp:CHC_T00006080001"/>
<name>R7QJL1_CHOCR</name>
<protein>
    <recommendedName>
        <fullName evidence="2">BZIP domain-containing protein</fullName>
    </recommendedName>
</protein>
<feature type="domain" description="BZIP" evidence="2">
    <location>
        <begin position="493"/>
        <end position="556"/>
    </location>
</feature>
<evidence type="ECO:0000313" key="4">
    <source>
        <dbReference type="Proteomes" id="UP000012073"/>
    </source>
</evidence>
<keyword evidence="4" id="KW-1185">Reference proteome</keyword>
<dbReference type="PhylomeDB" id="R7QJL1"/>
<proteinExistence type="predicted"/>
<evidence type="ECO:0000313" key="3">
    <source>
        <dbReference type="EMBL" id="CDF37928.1"/>
    </source>
</evidence>
<gene>
    <name evidence="3" type="ORF">CHC_T00006080001</name>
</gene>